<protein>
    <recommendedName>
        <fullName evidence="4">Ig-like domain-containing protein</fullName>
    </recommendedName>
</protein>
<comment type="caution">
    <text evidence="2">The sequence shown here is derived from an EMBL/GenBank/DDBJ whole genome shotgun (WGS) entry which is preliminary data.</text>
</comment>
<dbReference type="RefSeq" id="WP_261379821.1">
    <property type="nucleotide sequence ID" value="NZ_VLJT01000001.1"/>
</dbReference>
<accession>A0A562ETY2</accession>
<feature type="chain" id="PRO_5021702340" description="Ig-like domain-containing protein" evidence="1">
    <location>
        <begin position="28"/>
        <end position="172"/>
    </location>
</feature>
<evidence type="ECO:0000313" key="2">
    <source>
        <dbReference type="EMBL" id="TWH25228.1"/>
    </source>
</evidence>
<evidence type="ECO:0008006" key="4">
    <source>
        <dbReference type="Google" id="ProtNLM"/>
    </source>
</evidence>
<reference evidence="2 3" key="1">
    <citation type="submission" date="2019-07" db="EMBL/GenBank/DDBJ databases">
        <title>Genome sequencing of lignin-degrading bacterial isolates.</title>
        <authorList>
            <person name="Gladden J."/>
        </authorList>
    </citation>
    <scope>NUCLEOTIDE SEQUENCE [LARGE SCALE GENOMIC DNA]</scope>
    <source>
        <strain evidence="2 3">J45</strain>
    </source>
</reference>
<keyword evidence="1" id="KW-0732">Signal</keyword>
<name>A0A562ETY2_RHORH</name>
<evidence type="ECO:0000256" key="1">
    <source>
        <dbReference type="SAM" id="SignalP"/>
    </source>
</evidence>
<dbReference type="EMBL" id="VLJT01000001">
    <property type="protein sequence ID" value="TWH25228.1"/>
    <property type="molecule type" value="Genomic_DNA"/>
</dbReference>
<sequence>MRHRARAAVITTFVVPAAVVIPGVAGAAEAEDVRYSFSVDGTSVTNTIVNNTGEELICSTSLGNAPDGILPPVWEVVGAGQSLYEQGPVAPGTSTQVIADVPAGSYVALASCGNADSTAMWASDYPGIEEILALFPPTSFAVEQGATVVTVPAETPAVPVQQSPSFGSSQPE</sequence>
<dbReference type="AlphaFoldDB" id="A0A562ETY2"/>
<feature type="signal peptide" evidence="1">
    <location>
        <begin position="1"/>
        <end position="27"/>
    </location>
</feature>
<organism evidence="2 3">
    <name type="scientific">Rhodococcus rhodochrous J45</name>
    <dbReference type="NCBI Taxonomy" id="935266"/>
    <lineage>
        <taxon>Bacteria</taxon>
        <taxon>Bacillati</taxon>
        <taxon>Actinomycetota</taxon>
        <taxon>Actinomycetes</taxon>
        <taxon>Mycobacteriales</taxon>
        <taxon>Nocardiaceae</taxon>
        <taxon>Rhodococcus</taxon>
    </lineage>
</organism>
<proteinExistence type="predicted"/>
<gene>
    <name evidence="2" type="ORF">L618_000100006840</name>
</gene>
<evidence type="ECO:0000313" key="3">
    <source>
        <dbReference type="Proteomes" id="UP000317573"/>
    </source>
</evidence>
<dbReference type="Proteomes" id="UP000317573">
    <property type="component" value="Unassembled WGS sequence"/>
</dbReference>